<evidence type="ECO:0008006" key="5">
    <source>
        <dbReference type="Google" id="ProtNLM"/>
    </source>
</evidence>
<comment type="caution">
    <text evidence="3">The sequence shown here is derived from an EMBL/GenBank/DDBJ whole genome shotgun (WGS) entry which is preliminary data.</text>
</comment>
<keyword evidence="2" id="KW-0812">Transmembrane</keyword>
<feature type="transmembrane region" description="Helical" evidence="2">
    <location>
        <begin position="38"/>
        <end position="56"/>
    </location>
</feature>
<gene>
    <name evidence="3" type="ORF">UT78_C0001G0027</name>
</gene>
<protein>
    <recommendedName>
        <fullName evidence="5">DUF2933 domain-containing protein</fullName>
    </recommendedName>
</protein>
<proteinExistence type="predicted"/>
<organism evidence="3 4">
    <name type="scientific">Candidatus Nomurabacteria bacterium GW2011_GWF2_40_12</name>
    <dbReference type="NCBI Taxonomy" id="1618776"/>
    <lineage>
        <taxon>Bacteria</taxon>
        <taxon>Candidatus Nomuraibacteriota</taxon>
    </lineage>
</organism>
<name>A0A0G0R291_9BACT</name>
<feature type="transmembrane region" description="Helical" evidence="2">
    <location>
        <begin position="12"/>
        <end position="32"/>
    </location>
</feature>
<evidence type="ECO:0000313" key="3">
    <source>
        <dbReference type="EMBL" id="KKR43841.1"/>
    </source>
</evidence>
<evidence type="ECO:0000256" key="2">
    <source>
        <dbReference type="SAM" id="Phobius"/>
    </source>
</evidence>
<feature type="compositionally biased region" description="Basic and acidic residues" evidence="1">
    <location>
        <begin position="61"/>
        <end position="86"/>
    </location>
</feature>
<evidence type="ECO:0000313" key="4">
    <source>
        <dbReference type="Proteomes" id="UP000034301"/>
    </source>
</evidence>
<accession>A0A0G0R291</accession>
<dbReference type="Proteomes" id="UP000034301">
    <property type="component" value="Unassembled WGS sequence"/>
</dbReference>
<reference evidence="3 4" key="1">
    <citation type="journal article" date="2015" name="Nature">
        <title>rRNA introns, odd ribosomes, and small enigmatic genomes across a large radiation of phyla.</title>
        <authorList>
            <person name="Brown C.T."/>
            <person name="Hug L.A."/>
            <person name="Thomas B.C."/>
            <person name="Sharon I."/>
            <person name="Castelle C.J."/>
            <person name="Singh A."/>
            <person name="Wilkins M.J."/>
            <person name="Williams K.H."/>
            <person name="Banfield J.F."/>
        </authorList>
    </citation>
    <scope>NUCLEOTIDE SEQUENCE [LARGE SCALE GENOMIC DNA]</scope>
</reference>
<keyword evidence="2" id="KW-0472">Membrane</keyword>
<dbReference type="AlphaFoldDB" id="A0A0G0R291"/>
<sequence length="96" mass="10492">MHNHNGGNGKSMMWMMIPCLLLIAFALFGGGSLASSKYLWLIIVGVCVVPHVWMMFKGHGGHSDDNAEDKTNDVSEKQLEAKEKYNKSGHGGSCCH</sequence>
<feature type="region of interest" description="Disordered" evidence="1">
    <location>
        <begin position="60"/>
        <end position="96"/>
    </location>
</feature>
<dbReference type="EMBL" id="LBYC01000001">
    <property type="protein sequence ID" value="KKR43841.1"/>
    <property type="molecule type" value="Genomic_DNA"/>
</dbReference>
<keyword evidence="2" id="KW-1133">Transmembrane helix</keyword>
<evidence type="ECO:0000256" key="1">
    <source>
        <dbReference type="SAM" id="MobiDB-lite"/>
    </source>
</evidence>